<name>A0ABD1VLY7_9LAMI</name>
<keyword evidence="2" id="KW-0489">Methyltransferase</keyword>
<dbReference type="InterPro" id="IPR042086">
    <property type="entry name" value="MeTrfase_capping"/>
</dbReference>
<dbReference type="SUPFAM" id="SSF53335">
    <property type="entry name" value="S-adenosyl-L-methionine-dependent methyltransferases"/>
    <property type="match status" value="1"/>
</dbReference>
<keyword evidence="7" id="KW-1185">Reference proteome</keyword>
<comment type="caution">
    <text evidence="6">The sequence shown here is derived from an EMBL/GenBank/DDBJ whole genome shotgun (WGS) entry which is preliminary data.</text>
</comment>
<dbReference type="InterPro" id="IPR029063">
    <property type="entry name" value="SAM-dependent_MTases_sf"/>
</dbReference>
<dbReference type="Gene3D" id="3.40.50.150">
    <property type="entry name" value="Vaccinia Virus protein VP39"/>
    <property type="match status" value="1"/>
</dbReference>
<keyword evidence="3" id="KW-0808">Transferase</keyword>
<evidence type="ECO:0000256" key="5">
    <source>
        <dbReference type="ARBA" id="ARBA00022842"/>
    </source>
</evidence>
<dbReference type="AlphaFoldDB" id="A0ABD1VLY7"/>
<keyword evidence="4" id="KW-0479">Metal-binding</keyword>
<evidence type="ECO:0000256" key="4">
    <source>
        <dbReference type="ARBA" id="ARBA00022723"/>
    </source>
</evidence>
<gene>
    <name evidence="6" type="ORF">Fot_19760</name>
</gene>
<protein>
    <submittedName>
        <fullName evidence="6">Jasmonate O-methyltransferase</fullName>
    </submittedName>
</protein>
<comment type="similarity">
    <text evidence="1">Belongs to the methyltransferase superfamily. Type-7 methyltransferase family.</text>
</comment>
<dbReference type="GO" id="GO:0008168">
    <property type="term" value="F:methyltransferase activity"/>
    <property type="evidence" value="ECO:0007669"/>
    <property type="project" value="UniProtKB-KW"/>
</dbReference>
<dbReference type="InterPro" id="IPR005299">
    <property type="entry name" value="MeTrfase_7"/>
</dbReference>
<evidence type="ECO:0000313" key="7">
    <source>
        <dbReference type="Proteomes" id="UP001604277"/>
    </source>
</evidence>
<keyword evidence="5" id="KW-0460">Magnesium</keyword>
<evidence type="ECO:0000256" key="1">
    <source>
        <dbReference type="ARBA" id="ARBA00007967"/>
    </source>
</evidence>
<dbReference type="Pfam" id="PF03492">
    <property type="entry name" value="Methyltransf_7"/>
    <property type="match status" value="1"/>
</dbReference>
<accession>A0ABD1VLY7</accession>
<dbReference type="GO" id="GO:0046872">
    <property type="term" value="F:metal ion binding"/>
    <property type="evidence" value="ECO:0007669"/>
    <property type="project" value="UniProtKB-KW"/>
</dbReference>
<reference evidence="7" key="1">
    <citation type="submission" date="2024-07" db="EMBL/GenBank/DDBJ databases">
        <title>Two chromosome-level genome assemblies of Korean endemic species Abeliophyllum distichum and Forsythia ovata (Oleaceae).</title>
        <authorList>
            <person name="Jang H."/>
        </authorList>
    </citation>
    <scope>NUCLEOTIDE SEQUENCE [LARGE SCALE GENOMIC DNA]</scope>
</reference>
<dbReference type="EMBL" id="JBFOLJ010000005">
    <property type="protein sequence ID" value="KAL2538369.1"/>
    <property type="molecule type" value="Genomic_DNA"/>
</dbReference>
<evidence type="ECO:0000313" key="6">
    <source>
        <dbReference type="EMBL" id="KAL2538369.1"/>
    </source>
</evidence>
<proteinExistence type="inferred from homology"/>
<evidence type="ECO:0000256" key="2">
    <source>
        <dbReference type="ARBA" id="ARBA00022603"/>
    </source>
</evidence>
<dbReference type="Gene3D" id="1.10.1200.270">
    <property type="entry name" value="Methyltransferase, alpha-helical capping domain"/>
    <property type="match status" value="1"/>
</dbReference>
<evidence type="ECO:0000256" key="3">
    <source>
        <dbReference type="ARBA" id="ARBA00022679"/>
    </source>
</evidence>
<dbReference type="PANTHER" id="PTHR31009">
    <property type="entry name" value="S-ADENOSYL-L-METHIONINE:CARBOXYL METHYLTRANSFERASE FAMILY PROTEIN"/>
    <property type="match status" value="1"/>
</dbReference>
<organism evidence="6 7">
    <name type="scientific">Forsythia ovata</name>
    <dbReference type="NCBI Taxonomy" id="205694"/>
    <lineage>
        <taxon>Eukaryota</taxon>
        <taxon>Viridiplantae</taxon>
        <taxon>Streptophyta</taxon>
        <taxon>Embryophyta</taxon>
        <taxon>Tracheophyta</taxon>
        <taxon>Spermatophyta</taxon>
        <taxon>Magnoliopsida</taxon>
        <taxon>eudicotyledons</taxon>
        <taxon>Gunneridae</taxon>
        <taxon>Pentapetalae</taxon>
        <taxon>asterids</taxon>
        <taxon>lamiids</taxon>
        <taxon>Lamiales</taxon>
        <taxon>Oleaceae</taxon>
        <taxon>Forsythieae</taxon>
        <taxon>Forsythia</taxon>
    </lineage>
</organism>
<dbReference type="Proteomes" id="UP001604277">
    <property type="component" value="Unassembled WGS sequence"/>
</dbReference>
<sequence>MEVTQVLHMNKGEGETSYAKNSIVQMKIISVATSIIEEAVVECLEKKLTAESMGIADLGCSSGPNTLMVISEIIDIVYGRTNKTGNPLPELRIYLNDLPGNDFNNIFISLPEFYKKLKINKNIAQEGCFISAMPGSFYGRLFPKKSLHFVHSSSSLHWLSQVPRALDSSILKPLNKGKIYISKSSLSSVHDAYLSQFKRDFSLFLKCRSKEIVVGGHLVLSFMGRVSADPSSEESCMQWELLAQALMSMVLEGLVEEEKVDSFNAPYYAPSAEEVRSTIEEEDSFTINRLEAFEIDWDGGAPSNNNFQNKINKIEKYNLSRGQQVAKTIRAVVESMLEIHFGREIMDELFKRYAELVDDYFSTTRAKYIDLVISLTKKD</sequence>
<dbReference type="GO" id="GO:0032259">
    <property type="term" value="P:methylation"/>
    <property type="evidence" value="ECO:0007669"/>
    <property type="project" value="UniProtKB-KW"/>
</dbReference>